<keyword evidence="7" id="KW-0539">Nucleus</keyword>
<evidence type="ECO:0000256" key="5">
    <source>
        <dbReference type="ARBA" id="ARBA00022833"/>
    </source>
</evidence>
<evidence type="ECO:0000256" key="9">
    <source>
        <dbReference type="SAM" id="MobiDB-lite"/>
    </source>
</evidence>
<sequence length="103" mass="11216">MSDGGISLTQMTDRSLSLTHLTSQPGPSVPTGVEVSPFSVSRYDNASQLLNAQLRRHSGGGPFLCPHCDYTTVRSHDIKKHLRTHTGEKPYCCALCPYQTGDP</sequence>
<feature type="domain" description="C2H2-type" evidence="10">
    <location>
        <begin position="63"/>
        <end position="90"/>
    </location>
</feature>
<keyword evidence="4 8" id="KW-0863">Zinc-finger</keyword>
<accession>A0AAN8X199</accession>
<evidence type="ECO:0000256" key="2">
    <source>
        <dbReference type="ARBA" id="ARBA00022723"/>
    </source>
</evidence>
<organism evidence="11 12">
    <name type="scientific">Halocaridina rubra</name>
    <name type="common">Hawaiian red shrimp</name>
    <dbReference type="NCBI Taxonomy" id="373956"/>
    <lineage>
        <taxon>Eukaryota</taxon>
        <taxon>Metazoa</taxon>
        <taxon>Ecdysozoa</taxon>
        <taxon>Arthropoda</taxon>
        <taxon>Crustacea</taxon>
        <taxon>Multicrustacea</taxon>
        <taxon>Malacostraca</taxon>
        <taxon>Eumalacostraca</taxon>
        <taxon>Eucarida</taxon>
        <taxon>Decapoda</taxon>
        <taxon>Pleocyemata</taxon>
        <taxon>Caridea</taxon>
        <taxon>Atyoidea</taxon>
        <taxon>Atyidae</taxon>
        <taxon>Halocaridina</taxon>
    </lineage>
</organism>
<comment type="subcellular location">
    <subcellularLocation>
        <location evidence="1">Nucleus</location>
    </subcellularLocation>
</comment>
<dbReference type="SUPFAM" id="SSF57667">
    <property type="entry name" value="beta-beta-alpha zinc fingers"/>
    <property type="match status" value="1"/>
</dbReference>
<dbReference type="Proteomes" id="UP001381693">
    <property type="component" value="Unassembled WGS sequence"/>
</dbReference>
<keyword evidence="6" id="KW-0238">DNA-binding</keyword>
<protein>
    <recommendedName>
        <fullName evidence="10">C2H2-type domain-containing protein</fullName>
    </recommendedName>
</protein>
<dbReference type="Gene3D" id="3.30.160.60">
    <property type="entry name" value="Classic Zinc Finger"/>
    <property type="match status" value="2"/>
</dbReference>
<dbReference type="PANTHER" id="PTHR24392:SF31">
    <property type="entry name" value="C2H2-TYPE DOMAIN-CONTAINING PROTEIN"/>
    <property type="match status" value="1"/>
</dbReference>
<keyword evidence="3" id="KW-0677">Repeat</keyword>
<dbReference type="GO" id="GO:0005634">
    <property type="term" value="C:nucleus"/>
    <property type="evidence" value="ECO:0007669"/>
    <property type="project" value="UniProtKB-SubCell"/>
</dbReference>
<keyword evidence="2" id="KW-0479">Metal-binding</keyword>
<evidence type="ECO:0000256" key="8">
    <source>
        <dbReference type="PROSITE-ProRule" id="PRU00042"/>
    </source>
</evidence>
<feature type="region of interest" description="Disordered" evidence="9">
    <location>
        <begin position="1"/>
        <end position="34"/>
    </location>
</feature>
<evidence type="ECO:0000259" key="10">
    <source>
        <dbReference type="PROSITE" id="PS50157"/>
    </source>
</evidence>
<evidence type="ECO:0000256" key="1">
    <source>
        <dbReference type="ARBA" id="ARBA00004123"/>
    </source>
</evidence>
<name>A0AAN8X199_HALRR</name>
<dbReference type="InterPro" id="IPR013087">
    <property type="entry name" value="Znf_C2H2_type"/>
</dbReference>
<dbReference type="InterPro" id="IPR036236">
    <property type="entry name" value="Znf_C2H2_sf"/>
</dbReference>
<dbReference type="GO" id="GO:0003677">
    <property type="term" value="F:DNA binding"/>
    <property type="evidence" value="ECO:0007669"/>
    <property type="project" value="UniProtKB-KW"/>
</dbReference>
<proteinExistence type="predicted"/>
<dbReference type="GO" id="GO:0008270">
    <property type="term" value="F:zinc ion binding"/>
    <property type="evidence" value="ECO:0007669"/>
    <property type="project" value="UniProtKB-KW"/>
</dbReference>
<comment type="caution">
    <text evidence="11">The sequence shown here is derived from an EMBL/GenBank/DDBJ whole genome shotgun (WGS) entry which is preliminary data.</text>
</comment>
<evidence type="ECO:0000256" key="3">
    <source>
        <dbReference type="ARBA" id="ARBA00022737"/>
    </source>
</evidence>
<dbReference type="AlphaFoldDB" id="A0AAN8X199"/>
<keyword evidence="12" id="KW-1185">Reference proteome</keyword>
<evidence type="ECO:0000313" key="12">
    <source>
        <dbReference type="Proteomes" id="UP001381693"/>
    </source>
</evidence>
<evidence type="ECO:0000256" key="4">
    <source>
        <dbReference type="ARBA" id="ARBA00022771"/>
    </source>
</evidence>
<feature type="compositionally biased region" description="Polar residues" evidence="9">
    <location>
        <begin position="7"/>
        <end position="26"/>
    </location>
</feature>
<evidence type="ECO:0000313" key="11">
    <source>
        <dbReference type="EMBL" id="KAK7071099.1"/>
    </source>
</evidence>
<feature type="non-terminal residue" evidence="11">
    <location>
        <position position="103"/>
    </location>
</feature>
<keyword evidence="5" id="KW-0862">Zinc</keyword>
<dbReference type="EMBL" id="JAXCGZ010015146">
    <property type="protein sequence ID" value="KAK7071099.1"/>
    <property type="molecule type" value="Genomic_DNA"/>
</dbReference>
<evidence type="ECO:0000256" key="7">
    <source>
        <dbReference type="ARBA" id="ARBA00023242"/>
    </source>
</evidence>
<gene>
    <name evidence="11" type="ORF">SK128_007368</name>
</gene>
<reference evidence="11 12" key="1">
    <citation type="submission" date="2023-11" db="EMBL/GenBank/DDBJ databases">
        <title>Halocaridina rubra genome assembly.</title>
        <authorList>
            <person name="Smith C."/>
        </authorList>
    </citation>
    <scope>NUCLEOTIDE SEQUENCE [LARGE SCALE GENOMIC DNA]</scope>
    <source>
        <strain evidence="11">EP-1</strain>
        <tissue evidence="11">Whole</tissue>
    </source>
</reference>
<dbReference type="PANTHER" id="PTHR24392">
    <property type="entry name" value="ZINC FINGER PROTEIN"/>
    <property type="match status" value="1"/>
</dbReference>
<dbReference type="PROSITE" id="PS50157">
    <property type="entry name" value="ZINC_FINGER_C2H2_2"/>
    <property type="match status" value="1"/>
</dbReference>
<evidence type="ECO:0000256" key="6">
    <source>
        <dbReference type="ARBA" id="ARBA00023125"/>
    </source>
</evidence>
<dbReference type="Pfam" id="PF13909">
    <property type="entry name" value="zf-H2C2_5"/>
    <property type="match status" value="1"/>
</dbReference>